<name>A0A935W7V5_9PROT</name>
<gene>
    <name evidence="15" type="ORF">IPK02_11045</name>
</gene>
<evidence type="ECO:0000256" key="2">
    <source>
        <dbReference type="ARBA" id="ARBA00004651"/>
    </source>
</evidence>
<evidence type="ECO:0000259" key="14">
    <source>
        <dbReference type="Pfam" id="PF01292"/>
    </source>
</evidence>
<dbReference type="Pfam" id="PF01292">
    <property type="entry name" value="Ni_hydr_CYTB"/>
    <property type="match status" value="1"/>
</dbReference>
<keyword evidence="10" id="KW-0408">Iron</keyword>
<dbReference type="PANTHER" id="PTHR30529">
    <property type="entry name" value="CYTOCHROME B561"/>
    <property type="match status" value="1"/>
</dbReference>
<accession>A0A935W7V5</accession>
<evidence type="ECO:0000256" key="9">
    <source>
        <dbReference type="ARBA" id="ARBA00022989"/>
    </source>
</evidence>
<dbReference type="GO" id="GO:0022904">
    <property type="term" value="P:respiratory electron transport chain"/>
    <property type="evidence" value="ECO:0007669"/>
    <property type="project" value="InterPro"/>
</dbReference>
<dbReference type="SUPFAM" id="SSF81342">
    <property type="entry name" value="Transmembrane di-heme cytochromes"/>
    <property type="match status" value="1"/>
</dbReference>
<protein>
    <submittedName>
        <fullName evidence="15">Cytochrome b</fullName>
    </submittedName>
</protein>
<keyword evidence="3" id="KW-0813">Transport</keyword>
<dbReference type="Proteomes" id="UP000706151">
    <property type="component" value="Unassembled WGS sequence"/>
</dbReference>
<dbReference type="AlphaFoldDB" id="A0A935W7V5"/>
<evidence type="ECO:0000256" key="6">
    <source>
        <dbReference type="ARBA" id="ARBA00022692"/>
    </source>
</evidence>
<proteinExistence type="inferred from homology"/>
<organism evidence="15 16">
    <name type="scientific">Candidatus Accumulibacter affinis</name>
    <dbReference type="NCBI Taxonomy" id="2954384"/>
    <lineage>
        <taxon>Bacteria</taxon>
        <taxon>Pseudomonadati</taxon>
        <taxon>Pseudomonadota</taxon>
        <taxon>Betaproteobacteria</taxon>
        <taxon>Candidatus Accumulibacter</taxon>
    </lineage>
</organism>
<keyword evidence="5" id="KW-0349">Heme</keyword>
<feature type="transmembrane region" description="Helical" evidence="13">
    <location>
        <begin position="137"/>
        <end position="157"/>
    </location>
</feature>
<comment type="caution">
    <text evidence="15">The sequence shown here is derived from an EMBL/GenBank/DDBJ whole genome shotgun (WGS) entry which is preliminary data.</text>
</comment>
<keyword evidence="9 13" id="KW-1133">Transmembrane helix</keyword>
<dbReference type="EMBL" id="JADJOT010000009">
    <property type="protein sequence ID" value="MBK7954445.1"/>
    <property type="molecule type" value="Genomic_DNA"/>
</dbReference>
<reference evidence="15 16" key="1">
    <citation type="submission" date="2020-10" db="EMBL/GenBank/DDBJ databases">
        <title>Connecting structure to function with the recovery of over 1000 high-quality activated sludge metagenome-assembled genomes encoding full-length rRNA genes using long-read sequencing.</title>
        <authorList>
            <person name="Singleton C.M."/>
            <person name="Petriglieri F."/>
            <person name="Kristensen J.M."/>
            <person name="Kirkegaard R.H."/>
            <person name="Michaelsen T.Y."/>
            <person name="Andersen M.H."/>
            <person name="Karst S.M."/>
            <person name="Dueholm M.S."/>
            <person name="Nielsen P.H."/>
            <person name="Albertsen M."/>
        </authorList>
    </citation>
    <scope>NUCLEOTIDE SEQUENCE [LARGE SCALE GENOMIC DNA]</scope>
    <source>
        <strain evidence="15">Fred_18-Q3-R57-64_BAT3C.720</strain>
    </source>
</reference>
<evidence type="ECO:0000256" key="10">
    <source>
        <dbReference type="ARBA" id="ARBA00023004"/>
    </source>
</evidence>
<feature type="domain" description="Cytochrome b561 bacterial/Ni-hydrogenase" evidence="14">
    <location>
        <begin position="4"/>
        <end position="173"/>
    </location>
</feature>
<evidence type="ECO:0000313" key="15">
    <source>
        <dbReference type="EMBL" id="MBK7954445.1"/>
    </source>
</evidence>
<sequence>MSDRYTSTAKALHWLMTLLFFGLLALGFMHDLPLSPEKLKLYSWHKWAGVTAFLLVWLRLLWRVTHRPPALPASMSRRMQLAAHAGHGLLYVLMIAIPLSGWLMSSAKGFQTVWFGVLPIPDLLGKNKEIGDLLQTVHMSLNLLFVTVIAGHIGAALKHHYIDRDDILTRMLPAHAKEN</sequence>
<keyword evidence="7" id="KW-0479">Metal-binding</keyword>
<feature type="transmembrane region" description="Helical" evidence="13">
    <location>
        <begin position="44"/>
        <end position="62"/>
    </location>
</feature>
<evidence type="ECO:0000256" key="8">
    <source>
        <dbReference type="ARBA" id="ARBA00022982"/>
    </source>
</evidence>
<evidence type="ECO:0000256" key="13">
    <source>
        <dbReference type="SAM" id="Phobius"/>
    </source>
</evidence>
<dbReference type="GO" id="GO:0005886">
    <property type="term" value="C:plasma membrane"/>
    <property type="evidence" value="ECO:0007669"/>
    <property type="project" value="UniProtKB-SubCell"/>
</dbReference>
<keyword evidence="4" id="KW-1003">Cell membrane</keyword>
<dbReference type="InterPro" id="IPR016174">
    <property type="entry name" value="Di-haem_cyt_TM"/>
</dbReference>
<evidence type="ECO:0000313" key="16">
    <source>
        <dbReference type="Proteomes" id="UP000706151"/>
    </source>
</evidence>
<keyword evidence="6 13" id="KW-0812">Transmembrane</keyword>
<keyword evidence="11 13" id="KW-0472">Membrane</keyword>
<dbReference type="GO" id="GO:0046872">
    <property type="term" value="F:metal ion binding"/>
    <property type="evidence" value="ECO:0007669"/>
    <property type="project" value="UniProtKB-KW"/>
</dbReference>
<dbReference type="InterPro" id="IPR011577">
    <property type="entry name" value="Cyt_b561_bac/Ni-Hgenase"/>
</dbReference>
<comment type="cofactor">
    <cofactor evidence="1">
        <name>heme b</name>
        <dbReference type="ChEBI" id="CHEBI:60344"/>
    </cofactor>
</comment>
<evidence type="ECO:0000256" key="12">
    <source>
        <dbReference type="ARBA" id="ARBA00037975"/>
    </source>
</evidence>
<keyword evidence="8" id="KW-0249">Electron transport</keyword>
<comment type="subcellular location">
    <subcellularLocation>
        <location evidence="2">Cell membrane</location>
        <topology evidence="2">Multi-pass membrane protein</topology>
    </subcellularLocation>
</comment>
<dbReference type="PANTHER" id="PTHR30529:SF1">
    <property type="entry name" value="CYTOCHROME B561 HOMOLOG 2"/>
    <property type="match status" value="1"/>
</dbReference>
<comment type="similarity">
    <text evidence="12">Belongs to the cytochrome b561 family.</text>
</comment>
<evidence type="ECO:0000256" key="5">
    <source>
        <dbReference type="ARBA" id="ARBA00022617"/>
    </source>
</evidence>
<evidence type="ECO:0000256" key="1">
    <source>
        <dbReference type="ARBA" id="ARBA00001970"/>
    </source>
</evidence>
<evidence type="ECO:0000256" key="7">
    <source>
        <dbReference type="ARBA" id="ARBA00022723"/>
    </source>
</evidence>
<evidence type="ECO:0000256" key="3">
    <source>
        <dbReference type="ARBA" id="ARBA00022448"/>
    </source>
</evidence>
<evidence type="ECO:0000256" key="11">
    <source>
        <dbReference type="ARBA" id="ARBA00023136"/>
    </source>
</evidence>
<dbReference type="GO" id="GO:0020037">
    <property type="term" value="F:heme binding"/>
    <property type="evidence" value="ECO:0007669"/>
    <property type="project" value="TreeGrafter"/>
</dbReference>
<evidence type="ECO:0000256" key="4">
    <source>
        <dbReference type="ARBA" id="ARBA00022475"/>
    </source>
</evidence>
<dbReference type="GO" id="GO:0009055">
    <property type="term" value="F:electron transfer activity"/>
    <property type="evidence" value="ECO:0007669"/>
    <property type="project" value="InterPro"/>
</dbReference>
<dbReference type="InterPro" id="IPR052168">
    <property type="entry name" value="Cytochrome_b561_oxidase"/>
</dbReference>
<dbReference type="Gene3D" id="1.20.950.20">
    <property type="entry name" value="Transmembrane di-heme cytochromes, Chain C"/>
    <property type="match status" value="1"/>
</dbReference>
<feature type="transmembrane region" description="Helical" evidence="13">
    <location>
        <begin position="82"/>
        <end position="104"/>
    </location>
</feature>
<feature type="transmembrane region" description="Helical" evidence="13">
    <location>
        <begin position="12"/>
        <end position="32"/>
    </location>
</feature>